<evidence type="ECO:0000256" key="2">
    <source>
        <dbReference type="SAM" id="Phobius"/>
    </source>
</evidence>
<accession>A0ABP4WYY7</accession>
<sequence length="354" mass="38180">MGEQGDSILAAVATLDTWLLWAIWSGVVVLTGLILLTYGVVVVRRDRKRARLADRPSTAEPRIPRQLPSAPARLALPAAPTGPASPARPPAGRRERRPPGPRTPVKVPRQRGRSTVETPAPEPPVSAPPDLGGKALAAATTTTAEPSRPAKRGRGGRPSVTECVELRRRCEELRRQAAAANAAAARATVAAEQAADRRVEARRERAAAQERRDEAARATAAATSAAQAEARRLAERRGTVDDEGERVTTHAAFAAFRRGDITAEQLREVFRRAEGWTPQQDDLTHEVTRCRAVEADAQRTLDFALTTEQVADELAEEAARTAQQLADAARAVGEQAREVCAAADECEGGRKRRR</sequence>
<evidence type="ECO:0000313" key="3">
    <source>
        <dbReference type="EMBL" id="GAA1766359.1"/>
    </source>
</evidence>
<feature type="region of interest" description="Disordered" evidence="1">
    <location>
        <begin position="203"/>
        <end position="245"/>
    </location>
</feature>
<dbReference type="EMBL" id="BAAALS010000022">
    <property type="protein sequence ID" value="GAA1766359.1"/>
    <property type="molecule type" value="Genomic_DNA"/>
</dbReference>
<feature type="compositionally biased region" description="Basic and acidic residues" evidence="1">
    <location>
        <begin position="229"/>
        <end position="245"/>
    </location>
</feature>
<organism evidence="3 4">
    <name type="scientific">Luedemannella helvata</name>
    <dbReference type="NCBI Taxonomy" id="349315"/>
    <lineage>
        <taxon>Bacteria</taxon>
        <taxon>Bacillati</taxon>
        <taxon>Actinomycetota</taxon>
        <taxon>Actinomycetes</taxon>
        <taxon>Micromonosporales</taxon>
        <taxon>Micromonosporaceae</taxon>
        <taxon>Luedemannella</taxon>
    </lineage>
</organism>
<dbReference type="Proteomes" id="UP001500655">
    <property type="component" value="Unassembled WGS sequence"/>
</dbReference>
<evidence type="ECO:0000313" key="4">
    <source>
        <dbReference type="Proteomes" id="UP001500655"/>
    </source>
</evidence>
<protein>
    <submittedName>
        <fullName evidence="3">Uncharacterized protein</fullName>
    </submittedName>
</protein>
<gene>
    <name evidence="3" type="ORF">GCM10009681_41810</name>
</gene>
<feature type="region of interest" description="Disordered" evidence="1">
    <location>
        <begin position="49"/>
        <end position="160"/>
    </location>
</feature>
<feature type="compositionally biased region" description="Low complexity" evidence="1">
    <location>
        <begin position="64"/>
        <end position="85"/>
    </location>
</feature>
<keyword evidence="2" id="KW-0472">Membrane</keyword>
<keyword evidence="4" id="KW-1185">Reference proteome</keyword>
<keyword evidence="2" id="KW-0812">Transmembrane</keyword>
<evidence type="ECO:0000256" key="1">
    <source>
        <dbReference type="SAM" id="MobiDB-lite"/>
    </source>
</evidence>
<comment type="caution">
    <text evidence="3">The sequence shown here is derived from an EMBL/GenBank/DDBJ whole genome shotgun (WGS) entry which is preliminary data.</text>
</comment>
<dbReference type="RefSeq" id="WP_344084560.1">
    <property type="nucleotide sequence ID" value="NZ_BAAALS010000022.1"/>
</dbReference>
<proteinExistence type="predicted"/>
<feature type="transmembrane region" description="Helical" evidence="2">
    <location>
        <begin position="18"/>
        <end position="43"/>
    </location>
</feature>
<keyword evidence="2" id="KW-1133">Transmembrane helix</keyword>
<feature type="compositionally biased region" description="Basic and acidic residues" evidence="1">
    <location>
        <begin position="203"/>
        <end position="216"/>
    </location>
</feature>
<reference evidence="4" key="1">
    <citation type="journal article" date="2019" name="Int. J. Syst. Evol. Microbiol.">
        <title>The Global Catalogue of Microorganisms (GCM) 10K type strain sequencing project: providing services to taxonomists for standard genome sequencing and annotation.</title>
        <authorList>
            <consortium name="The Broad Institute Genomics Platform"/>
            <consortium name="The Broad Institute Genome Sequencing Center for Infectious Disease"/>
            <person name="Wu L."/>
            <person name="Ma J."/>
        </authorList>
    </citation>
    <scope>NUCLEOTIDE SEQUENCE [LARGE SCALE GENOMIC DNA]</scope>
    <source>
        <strain evidence="4">JCM 13249</strain>
    </source>
</reference>
<name>A0ABP4WYY7_9ACTN</name>
<feature type="compositionally biased region" description="Low complexity" evidence="1">
    <location>
        <begin position="217"/>
        <end position="228"/>
    </location>
</feature>